<evidence type="ECO:0000313" key="1">
    <source>
        <dbReference type="EMBL" id="DAD66399.1"/>
    </source>
</evidence>
<sequence>MQGDLSDTIHCLHNRCDSYRYRCLLHKATKKVIILLSHP</sequence>
<accession>A0A8S5L934</accession>
<reference evidence="1" key="1">
    <citation type="journal article" date="2021" name="Proc. Natl. Acad. Sci. U.S.A.">
        <title>A Catalog of Tens of Thousands of Viruses from Human Metagenomes Reveals Hidden Associations with Chronic Diseases.</title>
        <authorList>
            <person name="Tisza M.J."/>
            <person name="Buck C.B."/>
        </authorList>
    </citation>
    <scope>NUCLEOTIDE SEQUENCE</scope>
    <source>
        <strain evidence="1">Ct4T77</strain>
    </source>
</reference>
<organism evidence="1">
    <name type="scientific">Siphoviridae sp. ct4T77</name>
    <dbReference type="NCBI Taxonomy" id="2823563"/>
    <lineage>
        <taxon>Viruses</taxon>
        <taxon>Duplodnaviria</taxon>
        <taxon>Heunggongvirae</taxon>
        <taxon>Uroviricota</taxon>
        <taxon>Caudoviricetes</taxon>
    </lineage>
</organism>
<dbReference type="EMBL" id="BK014659">
    <property type="protein sequence ID" value="DAD66399.1"/>
    <property type="molecule type" value="Genomic_DNA"/>
</dbReference>
<name>A0A8S5L934_9CAUD</name>
<proteinExistence type="predicted"/>
<protein>
    <submittedName>
        <fullName evidence="1">Uncharacterized protein</fullName>
    </submittedName>
</protein>